<evidence type="ECO:0000313" key="3">
    <source>
        <dbReference type="Proteomes" id="UP001218188"/>
    </source>
</evidence>
<comment type="caution">
    <text evidence="2">The sequence shown here is derived from an EMBL/GenBank/DDBJ whole genome shotgun (WGS) entry which is preliminary data.</text>
</comment>
<dbReference type="Gene3D" id="3.40.30.10">
    <property type="entry name" value="Glutaredoxin"/>
    <property type="match status" value="1"/>
</dbReference>
<gene>
    <name evidence="2" type="ORF">C8F04DRAFT_1265833</name>
</gene>
<dbReference type="GO" id="GO:0000324">
    <property type="term" value="C:fungal-type vacuole"/>
    <property type="evidence" value="ECO:0007669"/>
    <property type="project" value="TreeGrafter"/>
</dbReference>
<dbReference type="GO" id="GO:0034599">
    <property type="term" value="P:cellular response to oxidative stress"/>
    <property type="evidence" value="ECO:0007669"/>
    <property type="project" value="TreeGrafter"/>
</dbReference>
<dbReference type="PANTHER" id="PTHR45694">
    <property type="entry name" value="GLUTAREDOXIN 2"/>
    <property type="match status" value="1"/>
</dbReference>
<keyword evidence="1" id="KW-1133">Transmembrane helix</keyword>
<dbReference type="InterPro" id="IPR036249">
    <property type="entry name" value="Thioredoxin-like_sf"/>
</dbReference>
<name>A0AAD6SI81_9AGAR</name>
<dbReference type="Proteomes" id="UP001218188">
    <property type="component" value="Unassembled WGS sequence"/>
</dbReference>
<dbReference type="GO" id="GO:0005796">
    <property type="term" value="C:Golgi lumen"/>
    <property type="evidence" value="ECO:0007669"/>
    <property type="project" value="TreeGrafter"/>
</dbReference>
<dbReference type="PANTHER" id="PTHR45694:SF5">
    <property type="entry name" value="GLUTAREDOXIN 2"/>
    <property type="match status" value="1"/>
</dbReference>
<dbReference type="GO" id="GO:0005801">
    <property type="term" value="C:cis-Golgi network"/>
    <property type="evidence" value="ECO:0007669"/>
    <property type="project" value="TreeGrafter"/>
</dbReference>
<keyword evidence="1" id="KW-0472">Membrane</keyword>
<dbReference type="SUPFAM" id="SSF52833">
    <property type="entry name" value="Thioredoxin-like"/>
    <property type="match status" value="1"/>
</dbReference>
<proteinExistence type="predicted"/>
<keyword evidence="3" id="KW-1185">Reference proteome</keyword>
<dbReference type="GO" id="GO:0015038">
    <property type="term" value="F:glutathione disulfide oxidoreductase activity"/>
    <property type="evidence" value="ECO:0007669"/>
    <property type="project" value="TreeGrafter"/>
</dbReference>
<dbReference type="PROSITE" id="PS51354">
    <property type="entry name" value="GLUTAREDOXIN_2"/>
    <property type="match status" value="1"/>
</dbReference>
<protein>
    <recommendedName>
        <fullName evidence="4">Glutaredoxin-like protein</fullName>
    </recommendedName>
</protein>
<organism evidence="2 3">
    <name type="scientific">Mycena alexandri</name>
    <dbReference type="NCBI Taxonomy" id="1745969"/>
    <lineage>
        <taxon>Eukaryota</taxon>
        <taxon>Fungi</taxon>
        <taxon>Dikarya</taxon>
        <taxon>Basidiomycota</taxon>
        <taxon>Agaricomycotina</taxon>
        <taxon>Agaricomycetes</taxon>
        <taxon>Agaricomycetidae</taxon>
        <taxon>Agaricales</taxon>
        <taxon>Marasmiineae</taxon>
        <taxon>Mycenaceae</taxon>
        <taxon>Mycena</taxon>
    </lineage>
</organism>
<accession>A0AAD6SI81</accession>
<evidence type="ECO:0000256" key="1">
    <source>
        <dbReference type="SAM" id="Phobius"/>
    </source>
</evidence>
<dbReference type="AlphaFoldDB" id="A0AAD6SI81"/>
<sequence>MAIPTMSSRTPLRGNHRSTQSLSLPFAVISGLNPKRNRNRTTLLAILALISVSAFFYCSQYPISISPAYLLHDKGNTPATDQMVLALETNRDSRAAAARKHRKLSAGRRQITLTPAQELAAVSSFLASLPQNVIPSAVDPSRPIDPELVLDFDTRSPHAMEEVERVVEDVWARNPVLLYGKLYSPATRELKAILSDMNLRPPPFIMDVDIRDDVEVLAPMLARLTESPELPVLLIGGQPVGSLAQIRTMVASGELQRLVKASGAVIGGGKRRKHKK</sequence>
<evidence type="ECO:0008006" key="4">
    <source>
        <dbReference type="Google" id="ProtNLM"/>
    </source>
</evidence>
<evidence type="ECO:0000313" key="2">
    <source>
        <dbReference type="EMBL" id="KAJ7028501.1"/>
    </source>
</evidence>
<reference evidence="2" key="1">
    <citation type="submission" date="2023-03" db="EMBL/GenBank/DDBJ databases">
        <title>Massive genome expansion in bonnet fungi (Mycena s.s.) driven by repeated elements and novel gene families across ecological guilds.</title>
        <authorList>
            <consortium name="Lawrence Berkeley National Laboratory"/>
            <person name="Harder C.B."/>
            <person name="Miyauchi S."/>
            <person name="Viragh M."/>
            <person name="Kuo A."/>
            <person name="Thoen E."/>
            <person name="Andreopoulos B."/>
            <person name="Lu D."/>
            <person name="Skrede I."/>
            <person name="Drula E."/>
            <person name="Henrissat B."/>
            <person name="Morin E."/>
            <person name="Kohler A."/>
            <person name="Barry K."/>
            <person name="LaButti K."/>
            <person name="Morin E."/>
            <person name="Salamov A."/>
            <person name="Lipzen A."/>
            <person name="Mereny Z."/>
            <person name="Hegedus B."/>
            <person name="Baldrian P."/>
            <person name="Stursova M."/>
            <person name="Weitz H."/>
            <person name="Taylor A."/>
            <person name="Grigoriev I.V."/>
            <person name="Nagy L.G."/>
            <person name="Martin F."/>
            <person name="Kauserud H."/>
        </authorList>
    </citation>
    <scope>NUCLEOTIDE SEQUENCE</scope>
    <source>
        <strain evidence="2">CBHHK200</strain>
    </source>
</reference>
<feature type="transmembrane region" description="Helical" evidence="1">
    <location>
        <begin position="43"/>
        <end position="63"/>
    </location>
</feature>
<dbReference type="EMBL" id="JARJCM010000111">
    <property type="protein sequence ID" value="KAJ7028501.1"/>
    <property type="molecule type" value="Genomic_DNA"/>
</dbReference>
<keyword evidence="1" id="KW-0812">Transmembrane</keyword>